<feature type="compositionally biased region" description="Polar residues" evidence="2">
    <location>
        <begin position="99"/>
        <end position="111"/>
    </location>
</feature>
<dbReference type="Proteomes" id="UP001271007">
    <property type="component" value="Unassembled WGS sequence"/>
</dbReference>
<proteinExistence type="predicted"/>
<reference evidence="3" key="1">
    <citation type="submission" date="2023-04" db="EMBL/GenBank/DDBJ databases">
        <title>Black Yeasts Isolated from many extreme environments.</title>
        <authorList>
            <person name="Coleine C."/>
            <person name="Stajich J.E."/>
            <person name="Selbmann L."/>
        </authorList>
    </citation>
    <scope>NUCLEOTIDE SEQUENCE</scope>
    <source>
        <strain evidence="3">CCFEE 5312</strain>
    </source>
</reference>
<protein>
    <submittedName>
        <fullName evidence="3">Uncharacterized protein</fullName>
    </submittedName>
</protein>
<feature type="region of interest" description="Disordered" evidence="2">
    <location>
        <begin position="1"/>
        <end position="116"/>
    </location>
</feature>
<dbReference type="EMBL" id="JAWDJX010000006">
    <property type="protein sequence ID" value="KAK3056333.1"/>
    <property type="molecule type" value="Genomic_DNA"/>
</dbReference>
<evidence type="ECO:0000256" key="1">
    <source>
        <dbReference type="SAM" id="Coils"/>
    </source>
</evidence>
<feature type="coiled-coil region" evidence="1">
    <location>
        <begin position="130"/>
        <end position="266"/>
    </location>
</feature>
<feature type="compositionally biased region" description="Polar residues" evidence="2">
    <location>
        <begin position="39"/>
        <end position="51"/>
    </location>
</feature>
<comment type="caution">
    <text evidence="3">The sequence shown here is derived from an EMBL/GenBank/DDBJ whole genome shotgun (WGS) entry which is preliminary data.</text>
</comment>
<organism evidence="3 4">
    <name type="scientific">Extremus antarcticus</name>
    <dbReference type="NCBI Taxonomy" id="702011"/>
    <lineage>
        <taxon>Eukaryota</taxon>
        <taxon>Fungi</taxon>
        <taxon>Dikarya</taxon>
        <taxon>Ascomycota</taxon>
        <taxon>Pezizomycotina</taxon>
        <taxon>Dothideomycetes</taxon>
        <taxon>Dothideomycetidae</taxon>
        <taxon>Mycosphaerellales</taxon>
        <taxon>Extremaceae</taxon>
        <taxon>Extremus</taxon>
    </lineage>
</organism>
<name>A0AAJ0GF64_9PEZI</name>
<sequence length="570" mass="64293">MTRPKAEATGEAEDVDVAQNEVGSGEVEGEYASPENDTETPSTSNEQSSPESAEVSREESNSAGTNYEREQPISNGRSTPSQAGTRSSSSKFANLRATFEQSPTATGNSIASKRRLASSEKLNELGSGQKQEFESEIARLRDELEKTKEICVALQEKVIGHEEREGRNAASGVEQKKEHEFEIAQMRAEIDRAQEMRNVLEEKVSRCGDTETRISQLQEELGKEREMRIAFEEKVTGLEEEIEVLNAALEQRDQQWQSEFEKSQAQLMSDAENRLNVVVKEASRRQEEAAIAQKQLVDLKQSIAASTRVSTEVSDTTFKEEIGLLQYEVQNWVINNFRRVKNENSPERLCEKLDKVAEPEQLEYLKPIYEKFEASARLQIYQATFTCYIMEIFDEPYLFGLQGQRDWARRSRQAADALRVVLDQETWNRWRVTTFEALRRSASITELVESATSGITEMICITLQALTDAEDSETWQSSLKPIIQRAISLAHSMRVQTAQYKFVLPVSEQPFDSELMEDVAGEGDDDAERLVRCATFPALTKLGQESVTSTARQVVVKAKVVCFDADDEEP</sequence>
<dbReference type="AlphaFoldDB" id="A0AAJ0GF64"/>
<keyword evidence="1" id="KW-0175">Coiled coil</keyword>
<feature type="compositionally biased region" description="Polar residues" evidence="2">
    <location>
        <begin position="72"/>
        <end position="92"/>
    </location>
</feature>
<evidence type="ECO:0000313" key="3">
    <source>
        <dbReference type="EMBL" id="KAK3056333.1"/>
    </source>
</evidence>
<keyword evidence="4" id="KW-1185">Reference proteome</keyword>
<evidence type="ECO:0000313" key="4">
    <source>
        <dbReference type="Proteomes" id="UP001271007"/>
    </source>
</evidence>
<evidence type="ECO:0000256" key="2">
    <source>
        <dbReference type="SAM" id="MobiDB-lite"/>
    </source>
</evidence>
<gene>
    <name evidence="3" type="ORF">LTR09_002840</name>
</gene>
<accession>A0AAJ0GF64</accession>